<name>A0A809SCM0_9PROT</name>
<evidence type="ECO:0000259" key="9">
    <source>
        <dbReference type="PROSITE" id="PS50887"/>
    </source>
</evidence>
<gene>
    <name evidence="10" type="ORF">SFSGTM_06850</name>
</gene>
<dbReference type="InterPro" id="IPR001633">
    <property type="entry name" value="EAL_dom"/>
</dbReference>
<dbReference type="SUPFAM" id="SSF55073">
    <property type="entry name" value="Nucleotide cyclase"/>
    <property type="match status" value="1"/>
</dbReference>
<dbReference type="PANTHER" id="PTHR44757:SF2">
    <property type="entry name" value="BIOFILM ARCHITECTURE MAINTENANCE PROTEIN MBAA"/>
    <property type="match status" value="1"/>
</dbReference>
<dbReference type="RefSeq" id="WP_162083953.1">
    <property type="nucleotide sequence ID" value="NZ_AP021881.1"/>
</dbReference>
<proteinExistence type="predicted"/>
<dbReference type="NCBIfam" id="TIGR00254">
    <property type="entry name" value="GGDEF"/>
    <property type="match status" value="1"/>
</dbReference>
<feature type="domain" description="GGDEF" evidence="9">
    <location>
        <begin position="336"/>
        <end position="478"/>
    </location>
</feature>
<dbReference type="Pfam" id="PF00990">
    <property type="entry name" value="GGDEF"/>
    <property type="match status" value="1"/>
</dbReference>
<dbReference type="Pfam" id="PF00563">
    <property type="entry name" value="EAL"/>
    <property type="match status" value="1"/>
</dbReference>
<evidence type="ECO:0000313" key="10">
    <source>
        <dbReference type="EMBL" id="BBO99976.1"/>
    </source>
</evidence>
<dbReference type="InterPro" id="IPR052155">
    <property type="entry name" value="Biofilm_reg_signaling"/>
</dbReference>
<dbReference type="PANTHER" id="PTHR44757">
    <property type="entry name" value="DIGUANYLATE CYCLASE DGCP"/>
    <property type="match status" value="1"/>
</dbReference>
<keyword evidence="5 7" id="KW-0472">Membrane</keyword>
<dbReference type="GO" id="GO:0005886">
    <property type="term" value="C:plasma membrane"/>
    <property type="evidence" value="ECO:0007669"/>
    <property type="project" value="UniProtKB-SubCell"/>
</dbReference>
<evidence type="ECO:0000256" key="3">
    <source>
        <dbReference type="ARBA" id="ARBA00022692"/>
    </source>
</evidence>
<evidence type="ECO:0000256" key="5">
    <source>
        <dbReference type="ARBA" id="ARBA00023136"/>
    </source>
</evidence>
<dbReference type="InterPro" id="IPR000160">
    <property type="entry name" value="GGDEF_dom"/>
</dbReference>
<evidence type="ECO:0000256" key="2">
    <source>
        <dbReference type="ARBA" id="ARBA00022475"/>
    </source>
</evidence>
<dbReference type="FunFam" id="3.30.70.270:FF:000001">
    <property type="entry name" value="Diguanylate cyclase domain protein"/>
    <property type="match status" value="1"/>
</dbReference>
<comment type="subcellular location">
    <subcellularLocation>
        <location evidence="1">Cell membrane</location>
        <topology evidence="1">Multi-pass membrane protein</topology>
    </subcellularLocation>
</comment>
<dbReference type="EMBL" id="AP021881">
    <property type="protein sequence ID" value="BBO99976.1"/>
    <property type="molecule type" value="Genomic_DNA"/>
</dbReference>
<sequence length="744" mass="82162">MIAVPQFIKQPRYWLGLLVLCLINMALAKFGLWIAPFVNGSISAIWPASGFGIATVVLFGPRYLPSILIGSFFANLGMIPAPLAFMFGVGSSAAVVMAWWVVHLDGTFRWQLDRIVDVVRLSFIAVPLAALMSAVLGASALVALGAMPGENWLNALGVWLLGDLVGDLVVAPAVMSLYAAYVVRPSRGQLVEAVILIVLMVLVIGGTHLQWMGTPNFDPQFHLLFPFIVWAALRLGGFGLAISILSAAAMVVALVLGEPRWVGTSVPYLEVVNLQTLLIILSVPGFLIVAALAEHRHVERRYFEIAYRDSLTGLANRTALVEKLENVVNTAYMNGLDVALLFMDLDRFKNINDTLGHAMGDLVLQEYARRIQRCLRNDDFVARLGGDEFTVLISGHNAREAAAAVAHKILAAMRTPIKLGGHDYVVSGSIGIAALESMMTLNWSDTNRINVAEELMRQADTAMYRAKRNDSGFMLFNSSMDSHTKMQLQLESELRVALAEHQFELYYQAKVATASEQIVGCEALIRWHHPTKGLIEPDKFLEVLESIGLILPVGAWSLREVCEQMRQWREQGLPVQRVGVNLSMRQFLQPDLLVLIDQVLVETQIPADLLELEITESVAMSNANLTIDTLIALKQRGIYISIDDFGTGYSSLSYLKRFPIDAVKIDRSFIQDLEHESDDAAAIVTATIRLAHAMNLSVVAEGVENALQRDFLMKYGCDVLQGYYYSKPVSADEFATMLMRGHYH</sequence>
<organism evidence="10 11">
    <name type="scientific">Sulfuriferula nivalis</name>
    <dbReference type="NCBI Taxonomy" id="2675298"/>
    <lineage>
        <taxon>Bacteria</taxon>
        <taxon>Pseudomonadati</taxon>
        <taxon>Pseudomonadota</taxon>
        <taxon>Betaproteobacteria</taxon>
        <taxon>Nitrosomonadales</taxon>
        <taxon>Sulfuricellaceae</taxon>
        <taxon>Sulfuriferula</taxon>
    </lineage>
</organism>
<dbReference type="FunFam" id="3.20.20.450:FF:000001">
    <property type="entry name" value="Cyclic di-GMP phosphodiesterase yahA"/>
    <property type="match status" value="1"/>
</dbReference>
<feature type="transmembrane region" description="Helical" evidence="7">
    <location>
        <begin position="156"/>
        <end position="181"/>
    </location>
</feature>
<accession>A0A809SCM0</accession>
<feature type="transmembrane region" description="Helical" evidence="7">
    <location>
        <begin position="193"/>
        <end position="211"/>
    </location>
</feature>
<evidence type="ECO:0000256" key="1">
    <source>
        <dbReference type="ARBA" id="ARBA00004651"/>
    </source>
</evidence>
<dbReference type="GO" id="GO:0071732">
    <property type="term" value="P:cellular response to nitric oxide"/>
    <property type="evidence" value="ECO:0007669"/>
    <property type="project" value="UniProtKB-ARBA"/>
</dbReference>
<evidence type="ECO:0000256" key="4">
    <source>
        <dbReference type="ARBA" id="ARBA00022989"/>
    </source>
</evidence>
<dbReference type="Gene3D" id="3.20.20.450">
    <property type="entry name" value="EAL domain"/>
    <property type="match status" value="1"/>
</dbReference>
<evidence type="ECO:0000256" key="6">
    <source>
        <dbReference type="ARBA" id="ARBA00051114"/>
    </source>
</evidence>
<dbReference type="CDD" id="cd01948">
    <property type="entry name" value="EAL"/>
    <property type="match status" value="1"/>
</dbReference>
<feature type="transmembrane region" description="Helical" evidence="7">
    <location>
        <begin position="223"/>
        <end position="256"/>
    </location>
</feature>
<feature type="transmembrane region" description="Helical" evidence="7">
    <location>
        <begin position="41"/>
        <end position="60"/>
    </location>
</feature>
<dbReference type="PROSITE" id="PS50887">
    <property type="entry name" value="GGDEF"/>
    <property type="match status" value="1"/>
</dbReference>
<evidence type="ECO:0000256" key="7">
    <source>
        <dbReference type="SAM" id="Phobius"/>
    </source>
</evidence>
<protein>
    <recommendedName>
        <fullName evidence="12">Diguanylate cyclase/phosphodiesterase</fullName>
    </recommendedName>
</protein>
<keyword evidence="2" id="KW-1003">Cell membrane</keyword>
<dbReference type="Gene3D" id="3.30.70.270">
    <property type="match status" value="1"/>
</dbReference>
<dbReference type="InterPro" id="IPR043128">
    <property type="entry name" value="Rev_trsase/Diguanyl_cyclase"/>
</dbReference>
<feature type="domain" description="EAL" evidence="8">
    <location>
        <begin position="487"/>
        <end position="742"/>
    </location>
</feature>
<feature type="transmembrane region" description="Helical" evidence="7">
    <location>
        <begin position="72"/>
        <end position="101"/>
    </location>
</feature>
<comment type="catalytic activity">
    <reaction evidence="6">
        <text>3',3'-c-di-GMP + H2O = 5'-phosphoguanylyl(3'-&gt;5')guanosine + H(+)</text>
        <dbReference type="Rhea" id="RHEA:24902"/>
        <dbReference type="ChEBI" id="CHEBI:15377"/>
        <dbReference type="ChEBI" id="CHEBI:15378"/>
        <dbReference type="ChEBI" id="CHEBI:58754"/>
        <dbReference type="ChEBI" id="CHEBI:58805"/>
        <dbReference type="EC" id="3.1.4.52"/>
    </reaction>
    <physiologicalReaction direction="left-to-right" evidence="6">
        <dbReference type="Rhea" id="RHEA:24903"/>
    </physiologicalReaction>
</comment>
<keyword evidence="3 7" id="KW-0812">Transmembrane</keyword>
<evidence type="ECO:0000259" key="8">
    <source>
        <dbReference type="PROSITE" id="PS50883"/>
    </source>
</evidence>
<dbReference type="InterPro" id="IPR035919">
    <property type="entry name" value="EAL_sf"/>
</dbReference>
<dbReference type="GO" id="GO:0071111">
    <property type="term" value="F:cyclic-guanylate-specific phosphodiesterase activity"/>
    <property type="evidence" value="ECO:0007669"/>
    <property type="project" value="UniProtKB-EC"/>
</dbReference>
<evidence type="ECO:0000313" key="11">
    <source>
        <dbReference type="Proteomes" id="UP000463939"/>
    </source>
</evidence>
<keyword evidence="11" id="KW-1185">Reference proteome</keyword>
<dbReference type="PROSITE" id="PS50883">
    <property type="entry name" value="EAL"/>
    <property type="match status" value="1"/>
</dbReference>
<dbReference type="Proteomes" id="UP000463939">
    <property type="component" value="Chromosome"/>
</dbReference>
<dbReference type="InterPro" id="IPR029787">
    <property type="entry name" value="Nucleotide_cyclase"/>
</dbReference>
<dbReference type="SMART" id="SM00267">
    <property type="entry name" value="GGDEF"/>
    <property type="match status" value="1"/>
</dbReference>
<keyword evidence="4 7" id="KW-1133">Transmembrane helix</keyword>
<dbReference type="CDD" id="cd01949">
    <property type="entry name" value="GGDEF"/>
    <property type="match status" value="1"/>
</dbReference>
<feature type="transmembrane region" description="Helical" evidence="7">
    <location>
        <begin position="276"/>
        <end position="293"/>
    </location>
</feature>
<dbReference type="SUPFAM" id="SSF141868">
    <property type="entry name" value="EAL domain-like"/>
    <property type="match status" value="1"/>
</dbReference>
<dbReference type="SMART" id="SM00052">
    <property type="entry name" value="EAL"/>
    <property type="match status" value="1"/>
</dbReference>
<feature type="transmembrane region" description="Helical" evidence="7">
    <location>
        <begin position="12"/>
        <end position="35"/>
    </location>
</feature>
<dbReference type="Pfam" id="PF05231">
    <property type="entry name" value="MASE1"/>
    <property type="match status" value="1"/>
</dbReference>
<dbReference type="AlphaFoldDB" id="A0A809SCM0"/>
<feature type="transmembrane region" description="Helical" evidence="7">
    <location>
        <begin position="121"/>
        <end position="144"/>
    </location>
</feature>
<evidence type="ECO:0008006" key="12">
    <source>
        <dbReference type="Google" id="ProtNLM"/>
    </source>
</evidence>
<dbReference type="KEGG" id="sniv:SFSGTM_06850"/>
<reference evidence="11" key="1">
    <citation type="submission" date="2019-11" db="EMBL/GenBank/DDBJ databases">
        <title>Isolation and characterization of a novel species in the genus Sulfuriferula.</title>
        <authorList>
            <person name="Mochizuki J."/>
            <person name="Kojima H."/>
            <person name="Fukui M."/>
        </authorList>
    </citation>
    <scope>NUCLEOTIDE SEQUENCE [LARGE SCALE GENOMIC DNA]</scope>
    <source>
        <strain evidence="11">SGTM</strain>
    </source>
</reference>
<dbReference type="InterPro" id="IPR007895">
    <property type="entry name" value="MASE1"/>
</dbReference>